<keyword evidence="7" id="KW-0333">Golgi apparatus</keyword>
<evidence type="ECO:0000313" key="13">
    <source>
        <dbReference type="Proteomes" id="UP001152320"/>
    </source>
</evidence>
<dbReference type="PANTHER" id="PTHR14647:SF85">
    <property type="entry name" value="GALACTOSYLCERAMIDE SULFOTRANSFERASE-LIKE"/>
    <property type="match status" value="1"/>
</dbReference>
<dbReference type="AlphaFoldDB" id="A0A9Q1BDF3"/>
<evidence type="ECO:0000256" key="1">
    <source>
        <dbReference type="ARBA" id="ARBA00004323"/>
    </source>
</evidence>
<evidence type="ECO:0000256" key="3">
    <source>
        <dbReference type="ARBA" id="ARBA00022679"/>
    </source>
</evidence>
<comment type="similarity">
    <text evidence="2">Belongs to the galactose-3-O-sulfotransferase family.</text>
</comment>
<name>A0A9Q1BDF3_HOLLE</name>
<keyword evidence="6 11" id="KW-1133">Transmembrane helix</keyword>
<evidence type="ECO:0000256" key="8">
    <source>
        <dbReference type="ARBA" id="ARBA00023136"/>
    </source>
</evidence>
<evidence type="ECO:0000256" key="10">
    <source>
        <dbReference type="SAM" id="MobiDB-lite"/>
    </source>
</evidence>
<feature type="region of interest" description="Disordered" evidence="10">
    <location>
        <begin position="150"/>
        <end position="188"/>
    </location>
</feature>
<evidence type="ECO:0000313" key="12">
    <source>
        <dbReference type="EMBL" id="KAJ8023631.1"/>
    </source>
</evidence>
<dbReference type="InterPro" id="IPR027417">
    <property type="entry name" value="P-loop_NTPase"/>
</dbReference>
<organism evidence="12 13">
    <name type="scientific">Holothuria leucospilota</name>
    <name type="common">Black long sea cucumber</name>
    <name type="synonym">Mertensiothuria leucospilota</name>
    <dbReference type="NCBI Taxonomy" id="206669"/>
    <lineage>
        <taxon>Eukaryota</taxon>
        <taxon>Metazoa</taxon>
        <taxon>Echinodermata</taxon>
        <taxon>Eleutherozoa</taxon>
        <taxon>Echinozoa</taxon>
        <taxon>Holothuroidea</taxon>
        <taxon>Aspidochirotacea</taxon>
        <taxon>Aspidochirotida</taxon>
        <taxon>Holothuriidae</taxon>
        <taxon>Holothuria</taxon>
    </lineage>
</organism>
<feature type="transmembrane region" description="Helical" evidence="11">
    <location>
        <begin position="74"/>
        <end position="92"/>
    </location>
</feature>
<dbReference type="GO" id="GO:0001733">
    <property type="term" value="F:galactosylceramide sulfotransferase activity"/>
    <property type="evidence" value="ECO:0007669"/>
    <property type="project" value="InterPro"/>
</dbReference>
<gene>
    <name evidence="12" type="ORF">HOLleu_36126</name>
</gene>
<keyword evidence="4 11" id="KW-0812">Transmembrane</keyword>
<dbReference type="InterPro" id="IPR009729">
    <property type="entry name" value="Gal-3-0_sulfotransfrase"/>
</dbReference>
<feature type="region of interest" description="Disordered" evidence="10">
    <location>
        <begin position="1"/>
        <end position="35"/>
    </location>
</feature>
<dbReference type="Pfam" id="PF06990">
    <property type="entry name" value="Gal-3-0_sulfotr"/>
    <property type="match status" value="1"/>
</dbReference>
<accession>A0A9Q1BDF3</accession>
<keyword evidence="8 11" id="KW-0472">Membrane</keyword>
<proteinExistence type="inferred from homology"/>
<evidence type="ECO:0000256" key="5">
    <source>
        <dbReference type="ARBA" id="ARBA00022968"/>
    </source>
</evidence>
<keyword evidence="13" id="KW-1185">Reference proteome</keyword>
<dbReference type="EMBL" id="JAIZAY010000019">
    <property type="protein sequence ID" value="KAJ8023631.1"/>
    <property type="molecule type" value="Genomic_DNA"/>
</dbReference>
<evidence type="ECO:0000256" key="11">
    <source>
        <dbReference type="SAM" id="Phobius"/>
    </source>
</evidence>
<dbReference type="Proteomes" id="UP001152320">
    <property type="component" value="Chromosome 19"/>
</dbReference>
<evidence type="ECO:0000256" key="9">
    <source>
        <dbReference type="ARBA" id="ARBA00023180"/>
    </source>
</evidence>
<keyword evidence="9" id="KW-0325">Glycoprotein</keyword>
<dbReference type="Gene3D" id="3.40.50.300">
    <property type="entry name" value="P-loop containing nucleotide triphosphate hydrolases"/>
    <property type="match status" value="1"/>
</dbReference>
<evidence type="ECO:0000256" key="6">
    <source>
        <dbReference type="ARBA" id="ARBA00022989"/>
    </source>
</evidence>
<evidence type="ECO:0000256" key="2">
    <source>
        <dbReference type="ARBA" id="ARBA00008124"/>
    </source>
</evidence>
<reference evidence="12" key="1">
    <citation type="submission" date="2021-10" db="EMBL/GenBank/DDBJ databases">
        <title>Tropical sea cucumber genome reveals ecological adaptation and Cuvierian tubules defense mechanism.</title>
        <authorList>
            <person name="Chen T."/>
        </authorList>
    </citation>
    <scope>NUCLEOTIDE SEQUENCE</scope>
    <source>
        <strain evidence="12">Nanhai2018</strain>
        <tissue evidence="12">Muscle</tissue>
    </source>
</reference>
<evidence type="ECO:0000256" key="4">
    <source>
        <dbReference type="ARBA" id="ARBA00022692"/>
    </source>
</evidence>
<dbReference type="PANTHER" id="PTHR14647">
    <property type="entry name" value="GALACTOSE-3-O-SULFOTRANSFERASE"/>
    <property type="match status" value="1"/>
</dbReference>
<keyword evidence="3" id="KW-0808">Transferase</keyword>
<dbReference type="GO" id="GO:0000139">
    <property type="term" value="C:Golgi membrane"/>
    <property type="evidence" value="ECO:0007669"/>
    <property type="project" value="UniProtKB-SubCell"/>
</dbReference>
<dbReference type="GO" id="GO:0009247">
    <property type="term" value="P:glycolipid biosynthetic process"/>
    <property type="evidence" value="ECO:0007669"/>
    <property type="project" value="InterPro"/>
</dbReference>
<protein>
    <submittedName>
        <fullName evidence="12">Galactosylceramide sulfotransferase</fullName>
    </submittedName>
</protein>
<keyword evidence="5" id="KW-0735">Signal-anchor</keyword>
<feature type="compositionally biased region" description="Polar residues" evidence="10">
    <location>
        <begin position="150"/>
        <end position="163"/>
    </location>
</feature>
<comment type="subcellular location">
    <subcellularLocation>
        <location evidence="1">Golgi apparatus membrane</location>
        <topology evidence="1">Single-pass type II membrane protein</topology>
    </subcellularLocation>
</comment>
<evidence type="ECO:0000256" key="7">
    <source>
        <dbReference type="ARBA" id="ARBA00023034"/>
    </source>
</evidence>
<dbReference type="OrthoDB" id="514299at2759"/>
<sequence>MSSGGGGGCQLRPVTAEEASPMRSGTSPVPDELNRGRFEPTSSVSWLPLSAAFAVIGPGGSGVQFSSQRREERYWFLALLTFCLVSLVGVQMTSRYSLNVAFGVFERLTTTGVPLPPMKNYLYNASLDGNRNMDAALAEVILALSTNNTPSVTERTKQASNMTPHPPTKNVPQAPSKSSPPPASADGECNETSNFVFIKTHKTGSSTLRSLTCRFGYFRNLSFVLGVGGIIGHLNGVPIKFGKNSSNLLPPIGVRKGDFANYRNYNISNIHLIYSKTSVTKIMYPASDLKFFTILREPSEQWLSSFQYFKQYVKAGLKLETLSLTLLPYLRKLKPGQGNFNRQLHDLGVGSKVILGMPKLLNETIHRLDKELAFALIMEYFDESLIIMKKLFCWSFEDILYVKKRQQPNPLRVSAEARKEILRRSSPDVALYNHFLGVFWQKVEEYGPTFHEDLKTFRRLLNDTWDECIGKSVAERSHDRYMYVENYLAQNSSTFCWALVNSKFAMDVEIVRRQGKSSDKRWKDL</sequence>
<comment type="caution">
    <text evidence="12">The sequence shown here is derived from an EMBL/GenBank/DDBJ whole genome shotgun (WGS) entry which is preliminary data.</text>
</comment>